<keyword evidence="11" id="KW-0624">Polysaccharide degradation</keyword>
<reference evidence="14 15" key="3">
    <citation type="journal article" date="2017" name="Mol. Plant Pathol.">
        <title>A gapless genome sequence of the fungus Botrytis cinerea.</title>
        <authorList>
            <person name="Van Kan J.A."/>
            <person name="Stassen J.H."/>
            <person name="Mosbach A."/>
            <person name="Van Der Lee T.A."/>
            <person name="Faino L."/>
            <person name="Farmer A.D."/>
            <person name="Papasotiriou D.G."/>
            <person name="Zhou S."/>
            <person name="Seidl M.F."/>
            <person name="Cottam E."/>
            <person name="Edel D."/>
            <person name="Hahn M."/>
            <person name="Schwartz D.C."/>
            <person name="Dietrich R.A."/>
            <person name="Widdison S."/>
            <person name="Scalliet G."/>
        </authorList>
    </citation>
    <scope>NUCLEOTIDE SEQUENCE [LARGE SCALE GENOMIC DNA]</scope>
    <source>
        <strain evidence="14 15">B05.10</strain>
    </source>
</reference>
<evidence type="ECO:0000313" key="15">
    <source>
        <dbReference type="Proteomes" id="UP000001798"/>
    </source>
</evidence>
<dbReference type="GO" id="GO:0071555">
    <property type="term" value="P:cell wall organization"/>
    <property type="evidence" value="ECO:0007669"/>
    <property type="project" value="UniProtKB-KW"/>
</dbReference>
<dbReference type="OMA" id="MFINEHV"/>
<comment type="function">
    <text evidence="12">Pectinolytic enzyme involved in the degradation of xylogalacturonan (xga), a galacturonan backbone heavily substituted with xylose, and which is one important component of the hairy regions of pectin. Activity requires a galacturonic acid backbone substituted with xylose.</text>
</comment>
<keyword evidence="9 13" id="KW-0326">Glycosidase</keyword>
<dbReference type="RefSeq" id="XP_001555812.1">
    <property type="nucleotide sequence ID" value="XM_001555762.2"/>
</dbReference>
<evidence type="ECO:0000256" key="5">
    <source>
        <dbReference type="ARBA" id="ARBA00022737"/>
    </source>
</evidence>
<evidence type="ECO:0000256" key="6">
    <source>
        <dbReference type="ARBA" id="ARBA00022801"/>
    </source>
</evidence>
<keyword evidence="15" id="KW-1185">Reference proteome</keyword>
<dbReference type="PANTHER" id="PTHR31736:SF9">
    <property type="entry name" value="ENDO-XYLOGALACTURONAN HYDROLASE A-RELATED"/>
    <property type="match status" value="1"/>
</dbReference>
<sequence>MSCTSEIKHYEIPDGIPTNEDFVIQARSVDPRSPFHEWTTLRAIHVEVAEVNTTCNTFDKHPISIVSLDFRGAIEIKARYVVETVAIASIRPRSLGIPTTIDEANTITFILDQPFDVMLEINNDKWKALHILTNEIDLEAPTCDMENVWYFGSGINNGLAYSKVVDGNLMVPSDTNVYLAGGAFLTAKLNFIDVSNAGVSGHGFIYQGPNGGAILMERTRNIKVHKVTSLAATGFSLTTGNAQGVHIDGYRSFSSYGNGDGVDFFCSKDILVENCFLRNSDDTIAIYGHRWDYAGDTSNITIRNCTLLPDIAHPINMGTHGNPAKPETMSNIKISNIDILDHYENQIWYQGCIGINAADENLIENVLIEDIRIEKISKGQLLNLRVMQNTMWTSAPGRGIRNVTFRNLELRTGKNEIVYPSQILGYNGTRNIENITFENLKIGGQYIHNAMQKPRWYMLSDFVPMFINEHVADVKFCLTK</sequence>
<keyword evidence="6 13" id="KW-0378">Hydrolase</keyword>
<dbReference type="SUPFAM" id="SSF51126">
    <property type="entry name" value="Pectin lyase-like"/>
    <property type="match status" value="1"/>
</dbReference>
<evidence type="ECO:0000256" key="3">
    <source>
        <dbReference type="ARBA" id="ARBA00022525"/>
    </source>
</evidence>
<reference evidence="14 15" key="2">
    <citation type="journal article" date="2012" name="Eukaryot. Cell">
        <title>Genome update of Botrytis cinerea strains B05.10 and T4.</title>
        <authorList>
            <person name="Staats M."/>
            <person name="van Kan J.A."/>
        </authorList>
    </citation>
    <scope>NUCLEOTIDE SEQUENCE [LARGE SCALE GENOMIC DNA]</scope>
    <source>
        <strain evidence="14 15">B05.10</strain>
    </source>
</reference>
<evidence type="ECO:0000256" key="2">
    <source>
        <dbReference type="ARBA" id="ARBA00008834"/>
    </source>
</evidence>
<dbReference type="VEuPathDB" id="FungiDB:Bcin02g00060"/>
<reference evidence="14 15" key="1">
    <citation type="journal article" date="2011" name="PLoS Genet.">
        <title>Genomic analysis of the necrotrophic fungal pathogens Sclerotinia sclerotiorum and Botrytis cinerea.</title>
        <authorList>
            <person name="Amselem J."/>
            <person name="Cuomo C.A."/>
            <person name="van Kan J.A."/>
            <person name="Viaud M."/>
            <person name="Benito E.P."/>
            <person name="Couloux A."/>
            <person name="Coutinho P.M."/>
            <person name="de Vries R.P."/>
            <person name="Dyer P.S."/>
            <person name="Fillinger S."/>
            <person name="Fournier E."/>
            <person name="Gout L."/>
            <person name="Hahn M."/>
            <person name="Kohn L."/>
            <person name="Lapalu N."/>
            <person name="Plummer K.M."/>
            <person name="Pradier J.M."/>
            <person name="Quevillon E."/>
            <person name="Sharon A."/>
            <person name="Simon A."/>
            <person name="ten Have A."/>
            <person name="Tudzynski B."/>
            <person name="Tudzynski P."/>
            <person name="Wincker P."/>
            <person name="Andrew M."/>
            <person name="Anthouard V."/>
            <person name="Beever R.E."/>
            <person name="Beffa R."/>
            <person name="Benoit I."/>
            <person name="Bouzid O."/>
            <person name="Brault B."/>
            <person name="Chen Z."/>
            <person name="Choquer M."/>
            <person name="Collemare J."/>
            <person name="Cotton P."/>
            <person name="Danchin E.G."/>
            <person name="Da Silva C."/>
            <person name="Gautier A."/>
            <person name="Giraud C."/>
            <person name="Giraud T."/>
            <person name="Gonzalez C."/>
            <person name="Grossetete S."/>
            <person name="Guldener U."/>
            <person name="Henrissat B."/>
            <person name="Howlett B.J."/>
            <person name="Kodira C."/>
            <person name="Kretschmer M."/>
            <person name="Lappartient A."/>
            <person name="Leroch M."/>
            <person name="Levis C."/>
            <person name="Mauceli E."/>
            <person name="Neuveglise C."/>
            <person name="Oeser B."/>
            <person name="Pearson M."/>
            <person name="Poulain J."/>
            <person name="Poussereau N."/>
            <person name="Quesneville H."/>
            <person name="Rascle C."/>
            <person name="Schumacher J."/>
            <person name="Segurens B."/>
            <person name="Sexton A."/>
            <person name="Silva E."/>
            <person name="Sirven C."/>
            <person name="Soanes D.M."/>
            <person name="Talbot N.J."/>
            <person name="Templeton M."/>
            <person name="Yandava C."/>
            <person name="Yarden O."/>
            <person name="Zeng Q."/>
            <person name="Rollins J.A."/>
            <person name="Lebrun M.H."/>
            <person name="Dickman M."/>
        </authorList>
    </citation>
    <scope>NUCLEOTIDE SEQUENCE [LARGE SCALE GENOMIC DNA]</scope>
    <source>
        <strain evidence="14 15">B05.10</strain>
    </source>
</reference>
<accession>A0A384J854</accession>
<evidence type="ECO:0000256" key="13">
    <source>
        <dbReference type="RuleBase" id="RU361169"/>
    </source>
</evidence>
<evidence type="ECO:0000256" key="9">
    <source>
        <dbReference type="ARBA" id="ARBA00023295"/>
    </source>
</evidence>
<dbReference type="OrthoDB" id="187139at2759"/>
<dbReference type="PANTHER" id="PTHR31736">
    <property type="match status" value="1"/>
</dbReference>
<keyword evidence="4" id="KW-0732">Signal</keyword>
<evidence type="ECO:0000256" key="10">
    <source>
        <dbReference type="ARBA" id="ARBA00023316"/>
    </source>
</evidence>
<evidence type="ECO:0000256" key="7">
    <source>
        <dbReference type="ARBA" id="ARBA00023180"/>
    </source>
</evidence>
<dbReference type="Proteomes" id="UP000001798">
    <property type="component" value="Chromosome 2"/>
</dbReference>
<comment type="similarity">
    <text evidence="2 13">Belongs to the glycosyl hydrolase 28 family.</text>
</comment>
<evidence type="ECO:0008006" key="16">
    <source>
        <dbReference type="Google" id="ProtNLM"/>
    </source>
</evidence>
<keyword evidence="7" id="KW-0325">Glycoprotein</keyword>
<evidence type="ECO:0000256" key="4">
    <source>
        <dbReference type="ARBA" id="ARBA00022729"/>
    </source>
</evidence>
<protein>
    <recommendedName>
        <fullName evidence="16">Glycoside hydrolase family 28 protein</fullName>
    </recommendedName>
</protein>
<keyword evidence="10" id="KW-0961">Cell wall biogenesis/degradation</keyword>
<evidence type="ECO:0000256" key="11">
    <source>
        <dbReference type="ARBA" id="ARBA00023326"/>
    </source>
</evidence>
<evidence type="ECO:0000313" key="14">
    <source>
        <dbReference type="EMBL" id="ATZ46612.1"/>
    </source>
</evidence>
<dbReference type="GO" id="GO:0000272">
    <property type="term" value="P:polysaccharide catabolic process"/>
    <property type="evidence" value="ECO:0007669"/>
    <property type="project" value="UniProtKB-KW"/>
</dbReference>
<reference evidence="14" key="4">
    <citation type="submission" date="2017-12" db="EMBL/GenBank/DDBJ databases">
        <authorList>
            <person name="van Kan J."/>
        </authorList>
    </citation>
    <scope>NUCLEOTIDE SEQUENCE</scope>
    <source>
        <strain evidence="14">B05.10</strain>
    </source>
</reference>
<dbReference type="GO" id="GO:0005576">
    <property type="term" value="C:extracellular region"/>
    <property type="evidence" value="ECO:0007669"/>
    <property type="project" value="UniProtKB-SubCell"/>
</dbReference>
<keyword evidence="5" id="KW-0677">Repeat</keyword>
<dbReference type="Gene3D" id="2.160.20.10">
    <property type="entry name" value="Single-stranded right-handed beta-helix, Pectin lyase-like"/>
    <property type="match status" value="1"/>
</dbReference>
<name>A0A384J854_BOTFB</name>
<comment type="subcellular location">
    <subcellularLocation>
        <location evidence="1">Secreted</location>
    </subcellularLocation>
</comment>
<dbReference type="InterPro" id="IPR000743">
    <property type="entry name" value="Glyco_hydro_28"/>
</dbReference>
<evidence type="ECO:0000256" key="1">
    <source>
        <dbReference type="ARBA" id="ARBA00004613"/>
    </source>
</evidence>
<dbReference type="RefSeq" id="XP_024546785.1">
    <property type="nucleotide sequence ID" value="XM_024691015.1"/>
</dbReference>
<evidence type="ECO:0000256" key="8">
    <source>
        <dbReference type="ARBA" id="ARBA00023277"/>
    </source>
</evidence>
<proteinExistence type="inferred from homology"/>
<evidence type="ECO:0000256" key="12">
    <source>
        <dbReference type="ARBA" id="ARBA00037278"/>
    </source>
</evidence>
<dbReference type="GeneID" id="5436395"/>
<keyword evidence="3" id="KW-0964">Secreted</keyword>
<dbReference type="InterPro" id="IPR011050">
    <property type="entry name" value="Pectin_lyase_fold/virulence"/>
</dbReference>
<dbReference type="EMBL" id="CP009806">
    <property type="protein sequence ID" value="ATZ46612.1"/>
    <property type="molecule type" value="Genomic_DNA"/>
</dbReference>
<organism evidence="14 15">
    <name type="scientific">Botryotinia fuckeliana (strain B05.10)</name>
    <name type="common">Noble rot fungus</name>
    <name type="synonym">Botrytis cinerea</name>
    <dbReference type="NCBI Taxonomy" id="332648"/>
    <lineage>
        <taxon>Eukaryota</taxon>
        <taxon>Fungi</taxon>
        <taxon>Dikarya</taxon>
        <taxon>Ascomycota</taxon>
        <taxon>Pezizomycotina</taxon>
        <taxon>Leotiomycetes</taxon>
        <taxon>Helotiales</taxon>
        <taxon>Sclerotiniaceae</taxon>
        <taxon>Botrytis</taxon>
    </lineage>
</organism>
<dbReference type="InterPro" id="IPR012334">
    <property type="entry name" value="Pectin_lyas_fold"/>
</dbReference>
<dbReference type="EMBL" id="CP009806">
    <property type="protein sequence ID" value="ATZ46611.1"/>
    <property type="molecule type" value="Genomic_DNA"/>
</dbReference>
<dbReference type="KEGG" id="bfu:BCIN_02g00060"/>
<keyword evidence="8" id="KW-0119">Carbohydrate metabolism</keyword>
<dbReference type="Pfam" id="PF00295">
    <property type="entry name" value="Glyco_hydro_28"/>
    <property type="match status" value="1"/>
</dbReference>
<dbReference type="AlphaFoldDB" id="A0A384J854"/>
<dbReference type="GO" id="GO:0004650">
    <property type="term" value="F:polygalacturonase activity"/>
    <property type="evidence" value="ECO:0007669"/>
    <property type="project" value="InterPro"/>
</dbReference>
<gene>
    <name evidence="14" type="ORF">BCIN_02g00060</name>
</gene>